<name>A0ABW9A3H7_9BURK</name>
<sequence length="551" mass="55941">MTDLVEKDLWEPGIRQFETSDSVMGGPDGVDNIPPRQLANRTVYLRNRIAEILGISKAYVIAGGTANAITAAYTPVVSELADGQVFRGRALTANKGATTFTPNPAKDGIAPLPVYGLDKQPLTGGEIVDKFALEYDSTLNDGKGGYILTSNPGGIRRTVAPADADNSNAVPSTSWIRRLIAGALSVTNLSASGKVDGVNSPNLLLNGSAEFGSLGWTMATGLSPLTDATGAIGTYFGNTAALAAVTQSQNSAQIPVDPNVSLSLAYDVNTSGVNAGTVQVVVNAYKKTNELIAAVKSLTVANGTATARYSLAGTTPANTAYVKVCFVLTGVSASAGGLAFTRGKLELGSSSSLYSAEASLAYLMPLIGNFKGAISISSSSTIPANQVGYEFQNSVGGITTTLPHPSTVPGGSLLAMYNNSPSTQTLSVPGGNFNSSFGSGTTVIVLPPNSCVILVSDNTSWNGIAGAGAVGATVRPATVAGVGLWTSLRITPGTDGSISLPPGGTWAYFYFNQTTAQSGVSVAAGGTVLLTGGVAGGPGISQASGFCWRIA</sequence>
<reference evidence="1 2" key="1">
    <citation type="journal article" date="2024" name="Chem. Sci.">
        <title>Discovery of megapolipeptins by genome mining of a Burkholderiales bacteria collection.</title>
        <authorList>
            <person name="Paulo B.S."/>
            <person name="Recchia M.J.J."/>
            <person name="Lee S."/>
            <person name="Fergusson C.H."/>
            <person name="Romanowski S.B."/>
            <person name="Hernandez A."/>
            <person name="Krull N."/>
            <person name="Liu D.Y."/>
            <person name="Cavanagh H."/>
            <person name="Bos A."/>
            <person name="Gray C.A."/>
            <person name="Murphy B.T."/>
            <person name="Linington R.G."/>
            <person name="Eustaquio A.S."/>
        </authorList>
    </citation>
    <scope>NUCLEOTIDE SEQUENCE [LARGE SCALE GENOMIC DNA]</scope>
    <source>
        <strain evidence="1 2">RL16-012-BIC-B</strain>
    </source>
</reference>
<evidence type="ECO:0000313" key="1">
    <source>
        <dbReference type="EMBL" id="MFL9888974.1"/>
    </source>
</evidence>
<proteinExistence type="predicted"/>
<evidence type="ECO:0008006" key="3">
    <source>
        <dbReference type="Google" id="ProtNLM"/>
    </source>
</evidence>
<dbReference type="Proteomes" id="UP001629249">
    <property type="component" value="Unassembled WGS sequence"/>
</dbReference>
<dbReference type="RefSeq" id="WP_408331243.1">
    <property type="nucleotide sequence ID" value="NZ_JAQQFH010000019.1"/>
</dbReference>
<comment type="caution">
    <text evidence="1">The sequence shown here is derived from an EMBL/GenBank/DDBJ whole genome shotgun (WGS) entry which is preliminary data.</text>
</comment>
<protein>
    <recommendedName>
        <fullName evidence="3">Phage Tail Collar Domain</fullName>
    </recommendedName>
</protein>
<dbReference type="Gene3D" id="2.60.120.260">
    <property type="entry name" value="Galactose-binding domain-like"/>
    <property type="match status" value="1"/>
</dbReference>
<dbReference type="EMBL" id="JAQQFN010000054">
    <property type="protein sequence ID" value="MFL9888974.1"/>
    <property type="molecule type" value="Genomic_DNA"/>
</dbReference>
<gene>
    <name evidence="1" type="ORF">PQR66_38545</name>
</gene>
<keyword evidence="2" id="KW-1185">Reference proteome</keyword>
<accession>A0ABW9A3H7</accession>
<organism evidence="1 2">
    <name type="scientific">Paraburkholderia agricolaris</name>
    <dbReference type="NCBI Taxonomy" id="2152888"/>
    <lineage>
        <taxon>Bacteria</taxon>
        <taxon>Pseudomonadati</taxon>
        <taxon>Pseudomonadota</taxon>
        <taxon>Betaproteobacteria</taxon>
        <taxon>Burkholderiales</taxon>
        <taxon>Burkholderiaceae</taxon>
        <taxon>Paraburkholderia</taxon>
    </lineage>
</organism>
<evidence type="ECO:0000313" key="2">
    <source>
        <dbReference type="Proteomes" id="UP001629249"/>
    </source>
</evidence>